<gene>
    <name evidence="1" type="ORF">CPELLU_LOCUS21080</name>
</gene>
<feature type="non-terminal residue" evidence="1">
    <location>
        <position position="177"/>
    </location>
</feature>
<accession>A0A9N9KL13</accession>
<evidence type="ECO:0000313" key="2">
    <source>
        <dbReference type="Proteomes" id="UP000789759"/>
    </source>
</evidence>
<dbReference type="AlphaFoldDB" id="A0A9N9KL13"/>
<evidence type="ECO:0000313" key="1">
    <source>
        <dbReference type="EMBL" id="CAG8834276.1"/>
    </source>
</evidence>
<keyword evidence="2" id="KW-1185">Reference proteome</keyword>
<organism evidence="1 2">
    <name type="scientific">Cetraspora pellucida</name>
    <dbReference type="NCBI Taxonomy" id="1433469"/>
    <lineage>
        <taxon>Eukaryota</taxon>
        <taxon>Fungi</taxon>
        <taxon>Fungi incertae sedis</taxon>
        <taxon>Mucoromycota</taxon>
        <taxon>Glomeromycotina</taxon>
        <taxon>Glomeromycetes</taxon>
        <taxon>Diversisporales</taxon>
        <taxon>Gigasporaceae</taxon>
        <taxon>Cetraspora</taxon>
    </lineage>
</organism>
<feature type="non-terminal residue" evidence="1">
    <location>
        <position position="1"/>
    </location>
</feature>
<protein>
    <submittedName>
        <fullName evidence="1">17509_t:CDS:1</fullName>
    </submittedName>
</protein>
<dbReference type="EMBL" id="CAJVQA010073062">
    <property type="protein sequence ID" value="CAG8834276.1"/>
    <property type="molecule type" value="Genomic_DNA"/>
</dbReference>
<reference evidence="1" key="1">
    <citation type="submission" date="2021-06" db="EMBL/GenBank/DDBJ databases">
        <authorList>
            <person name="Kallberg Y."/>
            <person name="Tangrot J."/>
            <person name="Rosling A."/>
        </authorList>
    </citation>
    <scope>NUCLEOTIDE SEQUENCE</scope>
    <source>
        <strain evidence="1">FL966</strain>
    </source>
</reference>
<dbReference type="Proteomes" id="UP000789759">
    <property type="component" value="Unassembled WGS sequence"/>
</dbReference>
<sequence length="177" mass="21338">ILAIKFKPPFSETRRRTGDNYIHHEIYEIIETNTFWDQIKDLVKILTPYCKLLNMFQQNKAHLFEVTFTTQLIRRLERRWNEWEQPILLLSLFYFWKLAKLLLSCMGRPRPKCILSEFNNFCLKNSPFDDKTYQQFEDEDVLSYWCYVKDATNELGLVAYRIFSICVNAASVERLWS</sequence>
<dbReference type="InterPro" id="IPR012337">
    <property type="entry name" value="RNaseH-like_sf"/>
</dbReference>
<dbReference type="OrthoDB" id="2431171at2759"/>
<comment type="caution">
    <text evidence="1">The sequence shown here is derived from an EMBL/GenBank/DDBJ whole genome shotgun (WGS) entry which is preliminary data.</text>
</comment>
<dbReference type="SUPFAM" id="SSF53098">
    <property type="entry name" value="Ribonuclease H-like"/>
    <property type="match status" value="1"/>
</dbReference>
<name>A0A9N9KL13_9GLOM</name>
<proteinExistence type="predicted"/>